<sequence length="837" mass="96594">MEEFKILCKLKKASIAGITETWFQNSSIVQIEGYRVYNKNRSDGRKGGGVALYIENNLTSYEISIGNQDSKVEQIWAVVVIMNIKYLIGCIYRPNEQIDMNDFRQVIHNAKTKVDVKMYADILILGDFNFPNITWNNGYVENVNSSEISTEHIFIDIINDEFLIQHVNFPTFQLSDTKVKNALDLIFTKDSNRIYELQSHEILGCANKGHLVLTFKLELDINQTSRTPKYKFDYTRGDYTKIDIKVNSINWSFCFHNLTTQQMYDTFILHINYLSNLYIPKIDVNAKHKHKRNPWFSNKLRALVRMKKDLRYINLANKWKDAVQVNAYKTITKLVSKEAILARKDYERNLIIKSKSNPKLIFKCVNSQRNTKQSIKAILNSNGTVTNDQNKACGVDSLHPILLKHCAKSLALPLTLIYKSSYNTSNLPLLWRAANVTAIFKKGCKLNASNYRPVSITPIACKVFEGVIRNEMQNFFDNHNIISKCQHGFVKRRSCTTNLLMTLDFITQKLAKNIPVDVIMLDFAKAFDTLPHKRLLLKLNAYGIKGKFLNWIEAFLNNRIQRVVQGEAVSTWKKVSSGVPQGSILGPFLFITYINDLPEKIKNMVKIYADDTKILSAVYSIEDAKLVQRDLNIIEDWSEKWLIKLNESKCVVMQYGKNNINFNYIVNGSKINNSTHERDLGVNFDTSLKWKKHIVACSSKANAIMGMIKNTFVHLNQHLLKQLYTTFVRPLIEFAAPVWSPNCKGDIEILKRVQHRVTRMIKNLRSLLYEDRLQILGLTTLSERRKRVDLIQIFKIFNEIKAVDLLNKPVFSKSCRGHSRKYSREQTKLSKAVKVSF</sequence>
<dbReference type="RefSeq" id="XP_065672152.1">
    <property type="nucleotide sequence ID" value="XM_065816080.1"/>
</dbReference>
<accession>A0ABM4DCL4</accession>
<evidence type="ECO:0000313" key="2">
    <source>
        <dbReference type="Proteomes" id="UP001652625"/>
    </source>
</evidence>
<dbReference type="InterPro" id="IPR036691">
    <property type="entry name" value="Endo/exonu/phosph_ase_sf"/>
</dbReference>
<evidence type="ECO:0000313" key="3">
    <source>
        <dbReference type="RefSeq" id="XP_065672152.1"/>
    </source>
</evidence>
<keyword evidence="2" id="KW-1185">Reference proteome</keyword>
<dbReference type="CDD" id="cd01650">
    <property type="entry name" value="RT_nLTR_like"/>
    <property type="match status" value="1"/>
</dbReference>
<name>A0ABM4DCL4_HYDVU</name>
<protein>
    <submittedName>
        <fullName evidence="3">Uncharacterized protein LOC136089977</fullName>
    </submittedName>
</protein>
<organism evidence="2 3">
    <name type="scientific">Hydra vulgaris</name>
    <name type="common">Hydra</name>
    <name type="synonym">Hydra attenuata</name>
    <dbReference type="NCBI Taxonomy" id="6087"/>
    <lineage>
        <taxon>Eukaryota</taxon>
        <taxon>Metazoa</taxon>
        <taxon>Cnidaria</taxon>
        <taxon>Hydrozoa</taxon>
        <taxon>Hydroidolina</taxon>
        <taxon>Anthoathecata</taxon>
        <taxon>Aplanulata</taxon>
        <taxon>Hydridae</taxon>
        <taxon>Hydra</taxon>
    </lineage>
</organism>
<dbReference type="InterPro" id="IPR000477">
    <property type="entry name" value="RT_dom"/>
</dbReference>
<dbReference type="Proteomes" id="UP001652625">
    <property type="component" value="Chromosome 13"/>
</dbReference>
<dbReference type="Gene3D" id="3.60.10.10">
    <property type="entry name" value="Endonuclease/exonuclease/phosphatase"/>
    <property type="match status" value="1"/>
</dbReference>
<dbReference type="InterPro" id="IPR005135">
    <property type="entry name" value="Endo/exonuclease/phosphatase"/>
</dbReference>
<dbReference type="PROSITE" id="PS50878">
    <property type="entry name" value="RT_POL"/>
    <property type="match status" value="1"/>
</dbReference>
<evidence type="ECO:0000259" key="1">
    <source>
        <dbReference type="PROSITE" id="PS50878"/>
    </source>
</evidence>
<dbReference type="PRINTS" id="PR01345">
    <property type="entry name" value="CERVTRCPTASE"/>
</dbReference>
<dbReference type="PANTHER" id="PTHR33332">
    <property type="entry name" value="REVERSE TRANSCRIPTASE DOMAIN-CONTAINING PROTEIN"/>
    <property type="match status" value="1"/>
</dbReference>
<gene>
    <name evidence="3" type="primary">LOC136089977</name>
</gene>
<dbReference type="Pfam" id="PF14529">
    <property type="entry name" value="Exo_endo_phos_2"/>
    <property type="match status" value="1"/>
</dbReference>
<dbReference type="Pfam" id="PF00078">
    <property type="entry name" value="RVT_1"/>
    <property type="match status" value="1"/>
</dbReference>
<proteinExistence type="predicted"/>
<reference evidence="3" key="1">
    <citation type="submission" date="2025-08" db="UniProtKB">
        <authorList>
            <consortium name="RefSeq"/>
        </authorList>
    </citation>
    <scope>IDENTIFICATION</scope>
</reference>
<dbReference type="SUPFAM" id="SSF56672">
    <property type="entry name" value="DNA/RNA polymerases"/>
    <property type="match status" value="1"/>
</dbReference>
<dbReference type="GeneID" id="136089977"/>
<feature type="domain" description="Reverse transcriptase" evidence="1">
    <location>
        <begin position="420"/>
        <end position="684"/>
    </location>
</feature>
<dbReference type="InterPro" id="IPR043502">
    <property type="entry name" value="DNA/RNA_pol_sf"/>
</dbReference>
<dbReference type="SUPFAM" id="SSF56219">
    <property type="entry name" value="DNase I-like"/>
    <property type="match status" value="1"/>
</dbReference>